<name>A0A9E8RWK1_9BACI</name>
<sequence>MRRLTFVSFIFSVALLFFALPYLMLQGRGLAVYFSWSWLFLLLFAISGNLVALLYSPIKRKEEKNRSVRRERAESLSAVTDQRLWRIRQQ</sequence>
<keyword evidence="3" id="KW-1185">Reference proteome</keyword>
<proteinExistence type="predicted"/>
<keyword evidence="1" id="KW-1133">Transmembrane helix</keyword>
<organism evidence="2 3">
    <name type="scientific">Fervidibacillus albus</name>
    <dbReference type="NCBI Taxonomy" id="2980026"/>
    <lineage>
        <taxon>Bacteria</taxon>
        <taxon>Bacillati</taxon>
        <taxon>Bacillota</taxon>
        <taxon>Bacilli</taxon>
        <taxon>Bacillales</taxon>
        <taxon>Bacillaceae</taxon>
        <taxon>Fervidibacillus</taxon>
    </lineage>
</organism>
<feature type="transmembrane region" description="Helical" evidence="1">
    <location>
        <begin position="35"/>
        <end position="56"/>
    </location>
</feature>
<evidence type="ECO:0000313" key="2">
    <source>
        <dbReference type="EMBL" id="WAA10158.1"/>
    </source>
</evidence>
<dbReference type="AlphaFoldDB" id="A0A9E8RWK1"/>
<keyword evidence="1" id="KW-0472">Membrane</keyword>
<protein>
    <submittedName>
        <fullName evidence="2">Uncharacterized protein</fullName>
    </submittedName>
</protein>
<dbReference type="RefSeq" id="WP_275417943.1">
    <property type="nucleotide sequence ID" value="NZ_CP106878.1"/>
</dbReference>
<dbReference type="EMBL" id="CP106878">
    <property type="protein sequence ID" value="WAA10158.1"/>
    <property type="molecule type" value="Genomic_DNA"/>
</dbReference>
<evidence type="ECO:0000313" key="3">
    <source>
        <dbReference type="Proteomes" id="UP001164718"/>
    </source>
</evidence>
<gene>
    <name evidence="2" type="ORF">OE104_02095</name>
</gene>
<evidence type="ECO:0000256" key="1">
    <source>
        <dbReference type="SAM" id="Phobius"/>
    </source>
</evidence>
<dbReference type="KEGG" id="faf:OE104_02095"/>
<keyword evidence="1" id="KW-0812">Transmembrane</keyword>
<reference evidence="2" key="1">
    <citation type="submission" date="2022-09" db="EMBL/GenBank/DDBJ databases">
        <title>Complete Genomes of Fervidibacillus albus and Fervidibacillus halotolerans isolated from tidal flat sediments.</title>
        <authorList>
            <person name="Kwon K.K."/>
            <person name="Yang S.-H."/>
            <person name="Park M.J."/>
            <person name="Oh H.-M."/>
        </authorList>
    </citation>
    <scope>NUCLEOTIDE SEQUENCE</scope>
    <source>
        <strain evidence="2">MEBiC13591</strain>
    </source>
</reference>
<dbReference type="Proteomes" id="UP001164718">
    <property type="component" value="Chromosome"/>
</dbReference>
<accession>A0A9E8RWK1</accession>